<dbReference type="CDD" id="cd03046">
    <property type="entry name" value="GST_N_GTT1_like"/>
    <property type="match status" value="1"/>
</dbReference>
<dbReference type="EMBL" id="RKQP01000005">
    <property type="protein sequence ID" value="RPE82632.1"/>
    <property type="molecule type" value="Genomic_DNA"/>
</dbReference>
<name>A0A3N4VHW0_9PAST</name>
<dbReference type="Pfam" id="PF00043">
    <property type="entry name" value="GST_C"/>
    <property type="match status" value="1"/>
</dbReference>
<evidence type="ECO:0000256" key="3">
    <source>
        <dbReference type="ARBA" id="ARBA00047960"/>
    </source>
</evidence>
<accession>A0A3N4VHW0</accession>
<sequence length="220" mass="25507">MITLYALKQSRAYRIAWLLELLHLDYKIDVIERDSQTFLAPDRLRQIHPLGKSPLIVDGDLTLGESGAIVEYLLQRYGDQFSFKPAVDNAEYPNYLYWLHYAEGSIMPLLVMSLVFNRIDQQKVPFFIKPIVRKITEGVRHTFLTPQLKLHLDHIEQSLSGKTWFLGEQLTGADIMMSFPLQALVLRGMKDYPNIQRFVKQIQQDPAYQQAEQKIGKLTI</sequence>
<evidence type="ECO:0000259" key="6">
    <source>
        <dbReference type="PROSITE" id="PS50405"/>
    </source>
</evidence>
<proteinExistence type="inferred from homology"/>
<dbReference type="OrthoDB" id="9810080at2"/>
<dbReference type="SFLD" id="SFLDG01150">
    <property type="entry name" value="Main.1:_Beta-like"/>
    <property type="match status" value="1"/>
</dbReference>
<dbReference type="SFLD" id="SFLDG00358">
    <property type="entry name" value="Main_(cytGST)"/>
    <property type="match status" value="1"/>
</dbReference>
<dbReference type="InterPro" id="IPR036282">
    <property type="entry name" value="Glutathione-S-Trfase_C_sf"/>
</dbReference>
<dbReference type="PANTHER" id="PTHR44051">
    <property type="entry name" value="GLUTATHIONE S-TRANSFERASE-RELATED"/>
    <property type="match status" value="1"/>
</dbReference>
<dbReference type="Gene3D" id="3.40.30.10">
    <property type="entry name" value="Glutaredoxin"/>
    <property type="match status" value="1"/>
</dbReference>
<comment type="caution">
    <text evidence="7">The sequence shown here is derived from an EMBL/GenBank/DDBJ whole genome shotgun (WGS) entry which is preliminary data.</text>
</comment>
<dbReference type="PANTHER" id="PTHR44051:SF9">
    <property type="entry name" value="GLUTATHIONE S-TRANSFERASE 1"/>
    <property type="match status" value="1"/>
</dbReference>
<dbReference type="GO" id="GO:0004364">
    <property type="term" value="F:glutathione transferase activity"/>
    <property type="evidence" value="ECO:0007669"/>
    <property type="project" value="UniProtKB-EC"/>
</dbReference>
<dbReference type="SFLD" id="SFLDS00019">
    <property type="entry name" value="Glutathione_Transferase_(cytos"/>
    <property type="match status" value="1"/>
</dbReference>
<dbReference type="CDD" id="cd03189">
    <property type="entry name" value="GST_C_GTT1_like"/>
    <property type="match status" value="1"/>
</dbReference>
<dbReference type="SUPFAM" id="SSF47616">
    <property type="entry name" value="GST C-terminal domain-like"/>
    <property type="match status" value="1"/>
</dbReference>
<dbReference type="InterPro" id="IPR004045">
    <property type="entry name" value="Glutathione_S-Trfase_N"/>
</dbReference>
<dbReference type="InterPro" id="IPR040079">
    <property type="entry name" value="Glutathione_S-Trfase"/>
</dbReference>
<dbReference type="InterPro" id="IPR010987">
    <property type="entry name" value="Glutathione-S-Trfase_C-like"/>
</dbReference>
<dbReference type="Proteomes" id="UP000281691">
    <property type="component" value="Unassembled WGS sequence"/>
</dbReference>
<dbReference type="FunFam" id="3.40.30.10:FF:000156">
    <property type="entry name" value="Glutathione S-transferase 1"/>
    <property type="match status" value="1"/>
</dbReference>
<evidence type="ECO:0000313" key="8">
    <source>
        <dbReference type="Proteomes" id="UP000281691"/>
    </source>
</evidence>
<evidence type="ECO:0000259" key="5">
    <source>
        <dbReference type="PROSITE" id="PS50404"/>
    </source>
</evidence>
<dbReference type="RefSeq" id="WP_124211695.1">
    <property type="nucleotide sequence ID" value="NZ_CP016615.1"/>
</dbReference>
<reference evidence="7 8" key="1">
    <citation type="submission" date="2018-11" db="EMBL/GenBank/DDBJ databases">
        <title>Genomic Encyclopedia of Type Strains, Phase IV (KMG-IV): sequencing the most valuable type-strain genomes for metagenomic binning, comparative biology and taxonomic classification.</title>
        <authorList>
            <person name="Goeker M."/>
        </authorList>
    </citation>
    <scope>NUCLEOTIDE SEQUENCE [LARGE SCALE GENOMIC DNA]</scope>
    <source>
        <strain evidence="7 8">DSM 27238</strain>
    </source>
</reference>
<organism evidence="7 8">
    <name type="scientific">Vespertiliibacter pulmonis</name>
    <dbReference type="NCBI Taxonomy" id="1443036"/>
    <lineage>
        <taxon>Bacteria</taxon>
        <taxon>Pseudomonadati</taxon>
        <taxon>Pseudomonadota</taxon>
        <taxon>Gammaproteobacteria</taxon>
        <taxon>Pasteurellales</taxon>
        <taxon>Pasteurellaceae</taxon>
        <taxon>Vespertiliibacter</taxon>
    </lineage>
</organism>
<feature type="domain" description="GST C-terminal" evidence="6">
    <location>
        <begin position="88"/>
        <end position="220"/>
    </location>
</feature>
<protein>
    <recommendedName>
        <fullName evidence="1">glutathione transferase</fullName>
        <ecNumber evidence="1">2.5.1.18</ecNumber>
    </recommendedName>
</protein>
<gene>
    <name evidence="7" type="ORF">EDC46_1570</name>
</gene>
<evidence type="ECO:0000256" key="4">
    <source>
        <dbReference type="RuleBase" id="RU003494"/>
    </source>
</evidence>
<dbReference type="InterPro" id="IPR004046">
    <property type="entry name" value="GST_C"/>
</dbReference>
<dbReference type="EC" id="2.5.1.18" evidence="1"/>
<evidence type="ECO:0000256" key="2">
    <source>
        <dbReference type="ARBA" id="ARBA00022679"/>
    </source>
</evidence>
<dbReference type="InterPro" id="IPR036249">
    <property type="entry name" value="Thioredoxin-like_sf"/>
</dbReference>
<dbReference type="GO" id="GO:0005737">
    <property type="term" value="C:cytoplasm"/>
    <property type="evidence" value="ECO:0007669"/>
    <property type="project" value="UniProtKB-ARBA"/>
</dbReference>
<dbReference type="PROSITE" id="PS50405">
    <property type="entry name" value="GST_CTER"/>
    <property type="match status" value="1"/>
</dbReference>
<dbReference type="SUPFAM" id="SSF52833">
    <property type="entry name" value="Thioredoxin-like"/>
    <property type="match status" value="1"/>
</dbReference>
<dbReference type="Gene3D" id="1.20.1050.10">
    <property type="match status" value="1"/>
</dbReference>
<evidence type="ECO:0000256" key="1">
    <source>
        <dbReference type="ARBA" id="ARBA00012452"/>
    </source>
</evidence>
<comment type="similarity">
    <text evidence="4">Belongs to the GST superfamily.</text>
</comment>
<comment type="catalytic activity">
    <reaction evidence="3">
        <text>RX + glutathione = an S-substituted glutathione + a halide anion + H(+)</text>
        <dbReference type="Rhea" id="RHEA:16437"/>
        <dbReference type="ChEBI" id="CHEBI:15378"/>
        <dbReference type="ChEBI" id="CHEBI:16042"/>
        <dbReference type="ChEBI" id="CHEBI:17792"/>
        <dbReference type="ChEBI" id="CHEBI:57925"/>
        <dbReference type="ChEBI" id="CHEBI:90779"/>
        <dbReference type="EC" id="2.5.1.18"/>
    </reaction>
</comment>
<dbReference type="AlphaFoldDB" id="A0A3N4VHW0"/>
<feature type="domain" description="GST N-terminal" evidence="5">
    <location>
        <begin position="1"/>
        <end position="81"/>
    </location>
</feature>
<dbReference type="Pfam" id="PF02798">
    <property type="entry name" value="GST_N"/>
    <property type="match status" value="1"/>
</dbReference>
<keyword evidence="8" id="KW-1185">Reference proteome</keyword>
<dbReference type="PROSITE" id="PS50404">
    <property type="entry name" value="GST_NTER"/>
    <property type="match status" value="1"/>
</dbReference>
<dbReference type="GO" id="GO:0004601">
    <property type="term" value="F:peroxidase activity"/>
    <property type="evidence" value="ECO:0007669"/>
    <property type="project" value="UniProtKB-ARBA"/>
</dbReference>
<evidence type="ECO:0000313" key="7">
    <source>
        <dbReference type="EMBL" id="RPE82632.1"/>
    </source>
</evidence>
<keyword evidence="2 7" id="KW-0808">Transferase</keyword>